<dbReference type="Proteomes" id="UP000245942">
    <property type="component" value="Unassembled WGS sequence"/>
</dbReference>
<dbReference type="Gene3D" id="1.10.287.1490">
    <property type="match status" value="2"/>
</dbReference>
<accession>A0A316UM13</accession>
<feature type="compositionally biased region" description="Low complexity" evidence="2">
    <location>
        <begin position="48"/>
        <end position="58"/>
    </location>
</feature>
<evidence type="ECO:0000259" key="3">
    <source>
        <dbReference type="Pfam" id="PF12808"/>
    </source>
</evidence>
<protein>
    <recommendedName>
        <fullName evidence="3">Mto1-like Mto2p-binding domain-containing protein</fullName>
    </recommendedName>
</protein>
<evidence type="ECO:0000313" key="4">
    <source>
        <dbReference type="EMBL" id="PWN24235.1"/>
    </source>
</evidence>
<feature type="region of interest" description="Disordered" evidence="2">
    <location>
        <begin position="352"/>
        <end position="430"/>
    </location>
</feature>
<feature type="coiled-coil region" evidence="1">
    <location>
        <begin position="780"/>
        <end position="821"/>
    </location>
</feature>
<sequence length="1091" mass="123658">MADQFARAAGFAGDETTEASMMPPPRRLPDMTVDDSQATGMLPPPLPQQTQTRAQRLPSQVLPPSGDRVVSRGNVENRGTGSVAVANGKTGSIRVPASRVPLQPSNSQTGSSSAGSRPSSAQAVTGRSSLSGRGADDDYPLPDEEEEEDGDSSDELFDRPNPNMTAANETTIASADNSEWHRHKKEHQATAGIGMKNLQARIGELTQEREDLKIEVDILRRNYRPDENMAELIRIRQENIRATKFSQTLKTIGQQQSSAIKQLKKEVNALKKQQAGGGDPAMGKRLAEMEDAVTLLNQQREDEEAARRAAEAEAQRRKEDFEKLEQEHNALLDKFDDVDRQREDMEAEVYKMEKERDEAIEERSRWQQQAEDVEARVGELEQEAKERDEHSSAQRDLGHQEDLQKLEEELESRNDELQRTQQELQEVRGQLETTISEAAVFKGEVEAERAAEEETYNELRDQLSAKTNELLQLEEEHEQLLSAHKADEEEFADLENRFDELQRIVEEKEKEILDCNQDIARLSETNRRLEEEQEMSMADANEADAVRAQVEEDMEAQKEHYEMKMEGLKGRLADAAAELADAHERIGIAEEDVEALKAKVEQYRERMKVRNQELEEAVSTNAKLDEKVQDLLADLKDEERNRELDASDWEKRMGDLEDDLRRVIDEKEDALAGAEDDITSLQQTLKDRDADLQALQKALRAKESEVGQTDRTSSAERHSLQLEIDRLRRDLSRCEGDLARTREELDRKDELLRERTSQMNKVYGESSDNAAKLASETQRRLGLEERIATLKQSLRDTEQALDAAQARADDLERQRTDEDTSIAQIEGSSKRQILERNQLLVLVAQHMAKILSNDEGPPASRNKLKDTDPKPSTDFGAFHGLLTDRIRKLAELKLAFERRAAKMQGSFTESFANVKKQQDSRGRQLERLEHSLKTAAEKQAQWRSRVVAKQNELESAKGTISELQSQISSLKTRSSLASPGDNNKLTSLTSRANLAEKKMQGALRDVQMAEERLSEAKSKYAEGENKWMARIRELEARCKAAEEKVKRERQGAKERVAEQQEQRRKLEADVAAAKQRQKVVDELQAELEKID</sequence>
<reference evidence="4 5" key="1">
    <citation type="journal article" date="2018" name="Mol. Biol. Evol.">
        <title>Broad Genomic Sampling Reveals a Smut Pathogenic Ancestry of the Fungal Clade Ustilaginomycotina.</title>
        <authorList>
            <person name="Kijpornyongpan T."/>
            <person name="Mondo S.J."/>
            <person name="Barry K."/>
            <person name="Sandor L."/>
            <person name="Lee J."/>
            <person name="Lipzen A."/>
            <person name="Pangilinan J."/>
            <person name="LaButti K."/>
            <person name="Hainaut M."/>
            <person name="Henrissat B."/>
            <person name="Grigoriev I.V."/>
            <person name="Spatafora J.W."/>
            <person name="Aime M.C."/>
        </authorList>
    </citation>
    <scope>NUCLEOTIDE SEQUENCE [LARGE SCALE GENOMIC DNA]</scope>
    <source>
        <strain evidence="4 5">MCA 4718</strain>
    </source>
</reference>
<dbReference type="OrthoDB" id="10255000at2759"/>
<feature type="region of interest" description="Disordered" evidence="2">
    <location>
        <begin position="298"/>
        <end position="322"/>
    </location>
</feature>
<organism evidence="4 5">
    <name type="scientific">Pseudomicrostroma glucosiphilum</name>
    <dbReference type="NCBI Taxonomy" id="1684307"/>
    <lineage>
        <taxon>Eukaryota</taxon>
        <taxon>Fungi</taxon>
        <taxon>Dikarya</taxon>
        <taxon>Basidiomycota</taxon>
        <taxon>Ustilaginomycotina</taxon>
        <taxon>Exobasidiomycetes</taxon>
        <taxon>Microstromatales</taxon>
        <taxon>Microstromatales incertae sedis</taxon>
        <taxon>Pseudomicrostroma</taxon>
    </lineage>
</organism>
<feature type="region of interest" description="Disordered" evidence="2">
    <location>
        <begin position="852"/>
        <end position="876"/>
    </location>
</feature>
<feature type="compositionally biased region" description="Basic and acidic residues" evidence="2">
    <location>
        <begin position="352"/>
        <end position="365"/>
    </location>
</feature>
<dbReference type="GeneID" id="37013235"/>
<keyword evidence="5" id="KW-1185">Reference proteome</keyword>
<dbReference type="PANTHER" id="PTHR19327">
    <property type="entry name" value="GOLGIN"/>
    <property type="match status" value="1"/>
</dbReference>
<feature type="compositionally biased region" description="Polar residues" evidence="2">
    <location>
        <begin position="162"/>
        <end position="177"/>
    </location>
</feature>
<dbReference type="Pfam" id="PF12808">
    <property type="entry name" value="Mto2_bdg"/>
    <property type="match status" value="1"/>
</dbReference>
<dbReference type="PANTHER" id="PTHR19327:SF0">
    <property type="entry name" value="GOLGIN SUBFAMILY A MEMBER 4"/>
    <property type="match status" value="1"/>
</dbReference>
<evidence type="ECO:0000256" key="2">
    <source>
        <dbReference type="SAM" id="MobiDB-lite"/>
    </source>
</evidence>
<feature type="compositionally biased region" description="Low complexity" evidence="2">
    <location>
        <begin position="103"/>
        <end position="123"/>
    </location>
</feature>
<feature type="domain" description="Mto1-like Mto2p-binding" evidence="3">
    <location>
        <begin position="1026"/>
        <end position="1076"/>
    </location>
</feature>
<evidence type="ECO:0000313" key="5">
    <source>
        <dbReference type="Proteomes" id="UP000245942"/>
    </source>
</evidence>
<feature type="coiled-coil region" evidence="1">
    <location>
        <begin position="925"/>
        <end position="1076"/>
    </location>
</feature>
<dbReference type="AlphaFoldDB" id="A0A316UM13"/>
<dbReference type="SUPFAM" id="SSF57997">
    <property type="entry name" value="Tropomyosin"/>
    <property type="match status" value="1"/>
</dbReference>
<name>A0A316UM13_9BASI</name>
<dbReference type="STRING" id="1684307.A0A316UM13"/>
<dbReference type="InterPro" id="IPR024545">
    <property type="entry name" value="Mto1-like_Mto2p-bd"/>
</dbReference>
<feature type="compositionally biased region" description="Acidic residues" evidence="2">
    <location>
        <begin position="137"/>
        <end position="155"/>
    </location>
</feature>
<proteinExistence type="predicted"/>
<feature type="region of interest" description="Disordered" evidence="2">
    <location>
        <begin position="1"/>
        <end position="193"/>
    </location>
</feature>
<feature type="compositionally biased region" description="Basic and acidic residues" evidence="2">
    <location>
        <begin position="373"/>
        <end position="418"/>
    </location>
</feature>
<feature type="compositionally biased region" description="Basic and acidic residues" evidence="2">
    <location>
        <begin position="305"/>
        <end position="322"/>
    </location>
</feature>
<dbReference type="RefSeq" id="XP_025351395.1">
    <property type="nucleotide sequence ID" value="XM_025491501.1"/>
</dbReference>
<feature type="coiled-coil region" evidence="1">
    <location>
        <begin position="195"/>
        <end position="222"/>
    </location>
</feature>
<gene>
    <name evidence="4" type="ORF">BCV69DRAFT_280133</name>
</gene>
<evidence type="ECO:0000256" key="1">
    <source>
        <dbReference type="SAM" id="Coils"/>
    </source>
</evidence>
<keyword evidence="1" id="KW-0175">Coiled coil</keyword>
<dbReference type="EMBL" id="KZ819321">
    <property type="protein sequence ID" value="PWN24235.1"/>
    <property type="molecule type" value="Genomic_DNA"/>
</dbReference>